<evidence type="ECO:0000256" key="2">
    <source>
        <dbReference type="ARBA" id="ARBA00012000"/>
    </source>
</evidence>
<dbReference type="Pfam" id="PF00730">
    <property type="entry name" value="HhH-GPD"/>
    <property type="match status" value="1"/>
</dbReference>
<dbReference type="InterPro" id="IPR003265">
    <property type="entry name" value="HhH-GPD_domain"/>
</dbReference>
<evidence type="ECO:0000256" key="1">
    <source>
        <dbReference type="ARBA" id="ARBA00000086"/>
    </source>
</evidence>
<dbReference type="EMBL" id="BMLX01000001">
    <property type="protein sequence ID" value="GGP19802.1"/>
    <property type="molecule type" value="Genomic_DNA"/>
</dbReference>
<dbReference type="SMART" id="SM00478">
    <property type="entry name" value="ENDO3c"/>
    <property type="match status" value="1"/>
</dbReference>
<proteinExistence type="predicted"/>
<dbReference type="InterPro" id="IPR051912">
    <property type="entry name" value="Alkylbase_DNA_Glycosylase/TA"/>
</dbReference>
<evidence type="ECO:0000313" key="6">
    <source>
        <dbReference type="EMBL" id="GGP19802.1"/>
    </source>
</evidence>
<dbReference type="RefSeq" id="WP_188703343.1">
    <property type="nucleotide sequence ID" value="NZ_BMLX01000001.1"/>
</dbReference>
<feature type="domain" description="HhH-GPD" evidence="5">
    <location>
        <begin position="51"/>
        <end position="204"/>
    </location>
</feature>
<keyword evidence="3" id="KW-0227">DNA damage</keyword>
<sequence length="210" mass="23618">MTGTPRPPYWDEATAALAAADPVLAALIAQFPNISLRGRGDAWQTLARSIVGQQISVKAAESVWNRFLGALGGELSSAAVLALQTTQLRECGLSGRKVEYLQDLSRHHIAGRLDMTVWQDWDDEAVIKELIAIRGIGRWTAEMFLMFSMLRPNILPLDDIGVVNAIARLYNQGERMPPKAMRELAERWQPWRSVATWYLWRSLEATPIEY</sequence>
<evidence type="ECO:0000256" key="4">
    <source>
        <dbReference type="ARBA" id="ARBA00023204"/>
    </source>
</evidence>
<dbReference type="InterPro" id="IPR011257">
    <property type="entry name" value="DNA_glycosylase"/>
</dbReference>
<dbReference type="Proteomes" id="UP000637267">
    <property type="component" value="Unassembled WGS sequence"/>
</dbReference>
<dbReference type="SUPFAM" id="SSF48150">
    <property type="entry name" value="DNA-glycosylase"/>
    <property type="match status" value="1"/>
</dbReference>
<keyword evidence="7" id="KW-1185">Reference proteome</keyword>
<dbReference type="Gene3D" id="1.10.340.30">
    <property type="entry name" value="Hypothetical protein, domain 2"/>
    <property type="match status" value="1"/>
</dbReference>
<organism evidence="6 7">
    <name type="scientific">Silvimonas iriomotensis</name>
    <dbReference type="NCBI Taxonomy" id="449662"/>
    <lineage>
        <taxon>Bacteria</taxon>
        <taxon>Pseudomonadati</taxon>
        <taxon>Pseudomonadota</taxon>
        <taxon>Betaproteobacteria</taxon>
        <taxon>Neisseriales</taxon>
        <taxon>Chitinibacteraceae</taxon>
        <taxon>Silvimonas</taxon>
    </lineage>
</organism>
<keyword evidence="4" id="KW-0234">DNA repair</keyword>
<name>A0ABQ2P754_9NEIS</name>
<dbReference type="CDD" id="cd00056">
    <property type="entry name" value="ENDO3c"/>
    <property type="match status" value="1"/>
</dbReference>
<dbReference type="PANTHER" id="PTHR43003:SF5">
    <property type="entry name" value="DNA-3-METHYLADENINE GLYCOSYLASE"/>
    <property type="match status" value="1"/>
</dbReference>
<protein>
    <recommendedName>
        <fullName evidence="2">DNA-3-methyladenine glycosylase II</fullName>
        <ecNumber evidence="2">3.2.2.21</ecNumber>
    </recommendedName>
</protein>
<dbReference type="PANTHER" id="PTHR43003">
    <property type="entry name" value="DNA-3-METHYLADENINE GLYCOSYLASE"/>
    <property type="match status" value="1"/>
</dbReference>
<reference evidence="7" key="1">
    <citation type="journal article" date="2019" name="Int. J. Syst. Evol. Microbiol.">
        <title>The Global Catalogue of Microorganisms (GCM) 10K type strain sequencing project: providing services to taxonomists for standard genome sequencing and annotation.</title>
        <authorList>
            <consortium name="The Broad Institute Genomics Platform"/>
            <consortium name="The Broad Institute Genome Sequencing Center for Infectious Disease"/>
            <person name="Wu L."/>
            <person name="Ma J."/>
        </authorList>
    </citation>
    <scope>NUCLEOTIDE SEQUENCE [LARGE SCALE GENOMIC DNA]</scope>
    <source>
        <strain evidence="7">CGMCC 1.8859</strain>
    </source>
</reference>
<comment type="catalytic activity">
    <reaction evidence="1">
        <text>Hydrolysis of alkylated DNA, releasing 3-methyladenine, 3-methylguanine, 7-methylguanine and 7-methyladenine.</text>
        <dbReference type="EC" id="3.2.2.21"/>
    </reaction>
</comment>
<evidence type="ECO:0000259" key="5">
    <source>
        <dbReference type="SMART" id="SM00478"/>
    </source>
</evidence>
<evidence type="ECO:0000313" key="7">
    <source>
        <dbReference type="Proteomes" id="UP000637267"/>
    </source>
</evidence>
<evidence type="ECO:0000256" key="3">
    <source>
        <dbReference type="ARBA" id="ARBA00022763"/>
    </source>
</evidence>
<dbReference type="Gene3D" id="1.10.1670.40">
    <property type="match status" value="1"/>
</dbReference>
<accession>A0ABQ2P754</accession>
<dbReference type="EC" id="3.2.2.21" evidence="2"/>
<comment type="caution">
    <text evidence="6">The sequence shown here is derived from an EMBL/GenBank/DDBJ whole genome shotgun (WGS) entry which is preliminary data.</text>
</comment>
<gene>
    <name evidence="6" type="ORF">GCM10010970_12420</name>
</gene>